<keyword evidence="5" id="KW-1185">Reference proteome</keyword>
<dbReference type="PANTHER" id="PTHR10622">
    <property type="entry name" value="HET DOMAIN-CONTAINING PROTEIN"/>
    <property type="match status" value="1"/>
</dbReference>
<reference evidence="4 5" key="1">
    <citation type="journal article" date="2020" name="Phytopathology">
        <title>Genome Sequence Resources of Colletotrichum truncatum, C. plurivorum, C. musicola, and C. sojae: Four Species Pathogenic to Soybean (Glycine max).</title>
        <authorList>
            <person name="Rogerio F."/>
            <person name="Boufleur T.R."/>
            <person name="Ciampi-Guillardi M."/>
            <person name="Sukno S.A."/>
            <person name="Thon M.R."/>
            <person name="Massola Junior N.S."/>
            <person name="Baroncelli R."/>
        </authorList>
    </citation>
    <scope>NUCLEOTIDE SEQUENCE [LARGE SCALE GENOMIC DNA]</scope>
    <source>
        <strain evidence="4 5">LFN0009</strain>
    </source>
</reference>
<gene>
    <name evidence="4" type="ORF">CSOJ01_05330</name>
</gene>
<dbReference type="PANTHER" id="PTHR10622:SF10">
    <property type="entry name" value="HET DOMAIN-CONTAINING PROTEIN"/>
    <property type="match status" value="1"/>
</dbReference>
<sequence length="614" mass="70056">MMRLIHTPTMQLKEFIGKIPRYAILSHTWGTGEITLQDMQGNDPWLPSRRAFGKIEATCRQAERDGLEYAWVDSCCIDKTSSAELGEAINSMYRWYQQSSVCYAHLEDVFDTRMYDIRASGSASTFASSRWFGRGWTLQELIAPSKVVFYNAAWRKLAEKRDIVDQLEGITGIDEFVLKGGSPQRVSVGRRMSWAAGRKTTRDEDVAYSLLGIFDVNMPLLYGERTNAFTRLQEQILQQSDDHTLFAWRASKQSAAEEPLRGLFARSPDEFANFRDWSYHSFRGETSPRSDNILQVWPRSPVDVSKRGIHFVSRTKPVDPRGIFDKAIFRGHAASVILPLNCSVGGDPQRVVGLYLQLQDGNRYARSQPSELTDLPIPRGRSSPICGIRTTSELKIGYYDNPWGSKPPSRSQQRQADDDDDDDAYLETLHIGATALTPRRSTTVEGYYLCGIFTADEDRGPLRCYSYQHEFREGQSFTSALFLQLRRHRRWTLLLKGRSESDIVLVTFWVGGRDLRFTAERISTMELEEDPEAITNAIQRVDPPEARVCEKFIPMSEGNVELRLNLRDTEIQGKRTWDLEMELVDRGFWLRILIAAETTLFAACFTLASVPHFV</sequence>
<protein>
    <submittedName>
        <fullName evidence="4">Vegetative incompatibility protein HET-E-1-like protein 13</fullName>
    </submittedName>
</protein>
<feature type="region of interest" description="Disordered" evidence="1">
    <location>
        <begin position="399"/>
        <end position="420"/>
    </location>
</feature>
<feature type="domain" description="Heterokaryon incompatibility" evidence="2">
    <location>
        <begin position="22"/>
        <end position="108"/>
    </location>
</feature>
<dbReference type="EMBL" id="WIGN01000067">
    <property type="protein sequence ID" value="KAF6812049.1"/>
    <property type="molecule type" value="Genomic_DNA"/>
</dbReference>
<evidence type="ECO:0000259" key="3">
    <source>
        <dbReference type="Pfam" id="PF26640"/>
    </source>
</evidence>
<dbReference type="Pfam" id="PF26640">
    <property type="entry name" value="DUF8212"/>
    <property type="match status" value="1"/>
</dbReference>
<comment type="caution">
    <text evidence="4">The sequence shown here is derived from an EMBL/GenBank/DDBJ whole genome shotgun (WGS) entry which is preliminary data.</text>
</comment>
<evidence type="ECO:0000313" key="5">
    <source>
        <dbReference type="Proteomes" id="UP000652219"/>
    </source>
</evidence>
<dbReference type="Pfam" id="PF06985">
    <property type="entry name" value="HET"/>
    <property type="match status" value="1"/>
</dbReference>
<accession>A0A8H6JF64</accession>
<evidence type="ECO:0000259" key="2">
    <source>
        <dbReference type="Pfam" id="PF06985"/>
    </source>
</evidence>
<proteinExistence type="predicted"/>
<organism evidence="4 5">
    <name type="scientific">Colletotrichum sojae</name>
    <dbReference type="NCBI Taxonomy" id="2175907"/>
    <lineage>
        <taxon>Eukaryota</taxon>
        <taxon>Fungi</taxon>
        <taxon>Dikarya</taxon>
        <taxon>Ascomycota</taxon>
        <taxon>Pezizomycotina</taxon>
        <taxon>Sordariomycetes</taxon>
        <taxon>Hypocreomycetidae</taxon>
        <taxon>Glomerellales</taxon>
        <taxon>Glomerellaceae</taxon>
        <taxon>Colletotrichum</taxon>
        <taxon>Colletotrichum orchidearum species complex</taxon>
    </lineage>
</organism>
<dbReference type="AlphaFoldDB" id="A0A8H6JF64"/>
<feature type="domain" description="DUF8212" evidence="3">
    <location>
        <begin position="227"/>
        <end position="256"/>
    </location>
</feature>
<dbReference type="InterPro" id="IPR010730">
    <property type="entry name" value="HET"/>
</dbReference>
<evidence type="ECO:0000256" key="1">
    <source>
        <dbReference type="SAM" id="MobiDB-lite"/>
    </source>
</evidence>
<evidence type="ECO:0000313" key="4">
    <source>
        <dbReference type="EMBL" id="KAF6812049.1"/>
    </source>
</evidence>
<dbReference type="Proteomes" id="UP000652219">
    <property type="component" value="Unassembled WGS sequence"/>
</dbReference>
<dbReference type="InterPro" id="IPR058525">
    <property type="entry name" value="DUF8212"/>
</dbReference>
<name>A0A8H6JF64_9PEZI</name>